<dbReference type="Pfam" id="PF07676">
    <property type="entry name" value="PD40"/>
    <property type="match status" value="1"/>
</dbReference>
<comment type="caution">
    <text evidence="1">The sequence shown here is derived from an EMBL/GenBank/DDBJ whole genome shotgun (WGS) entry which is preliminary data.</text>
</comment>
<proteinExistence type="predicted"/>
<sequence>MMGRNATLRGLRRLLQALLIVLLLPTLIVSADSGAIQLGKTELASRGYPNDTGKEYGLGANGNSVYTSLSWFENVNNYAKLAFASAAENLRKDELSGNVIPDTDKVCQSEVSSENRGCYDVFVQNPAALEPHSIGNPVFITGFDTDVEGDALFPTLSRDGKYLVFQSGAEYSDYDNSSQLETDIFLAILPQPHDPNNTPPLFRVSAEQSTGADAGFHSGNVDCAPVIYGVNHTSPPACRTHPDTGTAKPNFAHPHPVADAVFVSGEGVYVAFESMADLGANSNGFVKDIFVRQVTLSDGETLTQQFPHTLLSAGCNYTTGQNDVNEPANGDSYHPVFVPNTNGRYVVFVSRATNLDCSVPTTDYPDDDPNAPLHQRRANLFLADRDNGTIRLITKGTNGKPAEGASEYPAVTVYQDTTDPNPKLYIAFQSSASNLPVYNLSHPNNPVADDNNGYTDIFLYIADNIANPTSGQIRPISRATGETSTYGEEANAPSYSPAISGDGKLVTFTSYATNLVVGDDNASCPLMPPGIEGWVSSNCPDIFARRWGVNQTWRVSLTTVGEQAQWNSNFSSLSLSGRYVAFSSGADMLSEGEGVPYQQVYLRDQGNPPGNPNIQPTAYNFGVVPFGGTATKEFQANYLAPLKFNDLQISEGEYKPSENTFGFSIVSIDCEPNKDYVANDVCKFTIQFTAPNFSTREVRGRARYIVEGQDPLTGENKVRFIEIGLVGATPFYEVSIPDDPEAITLPYGVTRTEVLKVYNLGNYTDSFTLSLTHMSGCPFTHSVTPSQLSNIQPGGYGEVTVQVTVTQPNCQDDDASKIRLRAVSQGDSSKLFDRVIETSSGDAYIYLPLVRK</sequence>
<name>A0A7C4KYY0_9CHLR</name>
<dbReference type="EMBL" id="DSXR01000053">
    <property type="protein sequence ID" value="HGS87099.1"/>
    <property type="molecule type" value="Genomic_DNA"/>
</dbReference>
<organism evidence="1">
    <name type="scientific">Bellilinea caldifistulae</name>
    <dbReference type="NCBI Taxonomy" id="360411"/>
    <lineage>
        <taxon>Bacteria</taxon>
        <taxon>Bacillati</taxon>
        <taxon>Chloroflexota</taxon>
        <taxon>Anaerolineae</taxon>
        <taxon>Anaerolineales</taxon>
        <taxon>Anaerolineaceae</taxon>
        <taxon>Bellilinea</taxon>
    </lineage>
</organism>
<evidence type="ECO:0000313" key="1">
    <source>
        <dbReference type="EMBL" id="HGS87099.1"/>
    </source>
</evidence>
<protein>
    <recommendedName>
        <fullName evidence="2">Choice-of-anchor D domain-containing protein</fullName>
    </recommendedName>
</protein>
<dbReference type="SUPFAM" id="SSF69304">
    <property type="entry name" value="Tricorn protease N-terminal domain"/>
    <property type="match status" value="1"/>
</dbReference>
<evidence type="ECO:0008006" key="2">
    <source>
        <dbReference type="Google" id="ProtNLM"/>
    </source>
</evidence>
<dbReference type="InterPro" id="IPR011659">
    <property type="entry name" value="WD40"/>
</dbReference>
<reference evidence="1" key="1">
    <citation type="journal article" date="2020" name="mSystems">
        <title>Genome- and Community-Level Interaction Insights into Carbon Utilization and Element Cycling Functions of Hydrothermarchaeota in Hydrothermal Sediment.</title>
        <authorList>
            <person name="Zhou Z."/>
            <person name="Liu Y."/>
            <person name="Xu W."/>
            <person name="Pan J."/>
            <person name="Luo Z.H."/>
            <person name="Li M."/>
        </authorList>
    </citation>
    <scope>NUCLEOTIDE SEQUENCE [LARGE SCALE GENOMIC DNA]</scope>
    <source>
        <strain evidence="1">SpSt-556</strain>
    </source>
</reference>
<accession>A0A7C4KYY0</accession>
<dbReference type="AlphaFoldDB" id="A0A7C4KYY0"/>
<gene>
    <name evidence="1" type="ORF">ENT17_05710</name>
</gene>